<dbReference type="Pfam" id="PF21725">
    <property type="entry name" value="T7SS_signal"/>
    <property type="match status" value="1"/>
</dbReference>
<dbReference type="AlphaFoldDB" id="A0A132ML37"/>
<dbReference type="Proteomes" id="UP000070188">
    <property type="component" value="Unassembled WGS sequence"/>
</dbReference>
<sequence length="165" mass="18530">MSLYGDPDELDKLAAELDRAAARVEEIAKQVRSKAAQALWTGAAAEAFRDEVEQRTRDCLKRADELRQAAQAMRQHAQEVRELLAKIAHFEKAAVNWFNDKIREAESLAEQAWEAVRDVAGAVVKTVDDFLPWHGWPWKPGNLPAPGHKDWLEVGKFLGGQGVYL</sequence>
<comment type="caution">
    <text evidence="3">The sequence shown here is derived from an EMBL/GenBank/DDBJ whole genome shotgun (WGS) entry which is preliminary data.</text>
</comment>
<dbReference type="STRING" id="1469144.LI90_171"/>
<dbReference type="PATRIC" id="fig|1469144.10.peg.246"/>
<dbReference type="InterPro" id="IPR049082">
    <property type="entry name" value="T7SS_signal"/>
</dbReference>
<dbReference type="OrthoDB" id="3684067at2"/>
<keyword evidence="4" id="KW-1185">Reference proteome</keyword>
<dbReference type="Gene3D" id="1.10.287.1060">
    <property type="entry name" value="ESAT-6-like"/>
    <property type="match status" value="1"/>
</dbReference>
<name>A0A132ML37_9ACTN</name>
<reference evidence="4" key="1">
    <citation type="submission" date="2015-04" db="EMBL/GenBank/DDBJ databases">
        <title>Physiological reanalysis, assessment of diazotrophy, and genome sequences of multiple isolates of Streptomyces thermoautotrophicus.</title>
        <authorList>
            <person name="MacKellar D.C."/>
            <person name="Lieber L."/>
            <person name="Norman J."/>
            <person name="Bolger A."/>
            <person name="Tobin C."/>
            <person name="Murray J.W."/>
            <person name="Chang R."/>
            <person name="Ford T."/>
            <person name="Nguyen P.Q."/>
            <person name="Woodward J."/>
            <person name="Permingeat H."/>
            <person name="Joshi N.S."/>
            <person name="Silver P.A."/>
            <person name="Usadel B."/>
            <person name="Rutherford A.W."/>
            <person name="Friesen M."/>
            <person name="Prell J."/>
        </authorList>
    </citation>
    <scope>NUCLEOTIDE SEQUENCE [LARGE SCALE GENOMIC DNA]</scope>
    <source>
        <strain evidence="4">H1</strain>
    </source>
</reference>
<feature type="coiled-coil region" evidence="1">
    <location>
        <begin position="10"/>
        <end position="93"/>
    </location>
</feature>
<dbReference type="InterPro" id="IPR036689">
    <property type="entry name" value="ESAT-6-like_sf"/>
</dbReference>
<evidence type="ECO:0000259" key="2">
    <source>
        <dbReference type="Pfam" id="PF21725"/>
    </source>
</evidence>
<dbReference type="RefSeq" id="WP_066883335.1">
    <property type="nucleotide sequence ID" value="NZ_LAXD01000001.1"/>
</dbReference>
<evidence type="ECO:0000313" key="3">
    <source>
        <dbReference type="EMBL" id="KWW98548.1"/>
    </source>
</evidence>
<organism evidence="3 4">
    <name type="scientific">Carbonactinospora thermoautotrophica</name>
    <dbReference type="NCBI Taxonomy" id="1469144"/>
    <lineage>
        <taxon>Bacteria</taxon>
        <taxon>Bacillati</taxon>
        <taxon>Actinomycetota</taxon>
        <taxon>Actinomycetes</taxon>
        <taxon>Kitasatosporales</taxon>
        <taxon>Carbonactinosporaceae</taxon>
        <taxon>Carbonactinospora</taxon>
    </lineage>
</organism>
<protein>
    <recommendedName>
        <fullName evidence="2">Putative T7SS secretion signal domain-containing protein</fullName>
    </recommendedName>
</protein>
<feature type="domain" description="Putative T7SS secretion signal" evidence="2">
    <location>
        <begin position="3"/>
        <end position="147"/>
    </location>
</feature>
<dbReference type="SUPFAM" id="SSF140453">
    <property type="entry name" value="EsxAB dimer-like"/>
    <property type="match status" value="1"/>
</dbReference>
<gene>
    <name evidence="3" type="ORF">LI90_171</name>
</gene>
<keyword evidence="1" id="KW-0175">Coiled coil</keyword>
<dbReference type="EMBL" id="LAXD01000001">
    <property type="protein sequence ID" value="KWW98548.1"/>
    <property type="molecule type" value="Genomic_DNA"/>
</dbReference>
<proteinExistence type="predicted"/>
<accession>A0A132ML37</accession>
<evidence type="ECO:0000313" key="4">
    <source>
        <dbReference type="Proteomes" id="UP000070188"/>
    </source>
</evidence>
<evidence type="ECO:0000256" key="1">
    <source>
        <dbReference type="SAM" id="Coils"/>
    </source>
</evidence>